<dbReference type="Proteomes" id="UP000635278">
    <property type="component" value="Unassembled WGS sequence"/>
</dbReference>
<evidence type="ECO:0000256" key="1">
    <source>
        <dbReference type="SAM" id="Phobius"/>
    </source>
</evidence>
<feature type="transmembrane region" description="Helical" evidence="1">
    <location>
        <begin position="65"/>
        <end position="83"/>
    </location>
</feature>
<keyword evidence="1" id="KW-0472">Membrane</keyword>
<evidence type="ECO:0000313" key="2">
    <source>
        <dbReference type="EMBL" id="NHN85681.1"/>
    </source>
</evidence>
<feature type="transmembrane region" description="Helical" evidence="1">
    <location>
        <begin position="117"/>
        <end position="138"/>
    </location>
</feature>
<dbReference type="EMBL" id="WOTB01000019">
    <property type="protein sequence ID" value="NHN85681.1"/>
    <property type="molecule type" value="Genomic_DNA"/>
</dbReference>
<keyword evidence="1" id="KW-0812">Transmembrane</keyword>
<feature type="transmembrane region" description="Helical" evidence="1">
    <location>
        <begin position="329"/>
        <end position="350"/>
    </location>
</feature>
<accession>A0ABX0JQE0</accession>
<reference evidence="2 3" key="1">
    <citation type="journal article" date="2020" name="Int. J. Syst. Evol. Microbiol.">
        <title>Novel acetic acid bacteria from cider fermentations: Acetobacter conturbans sp. nov. and Acetobacter fallax sp. nov.</title>
        <authorList>
            <person name="Sombolestani A.S."/>
            <person name="Cleenwerck I."/>
            <person name="Cnockaert M."/>
            <person name="Borremans W."/>
            <person name="Wieme A.D."/>
            <person name="De Vuyst L."/>
            <person name="Vandamme P."/>
        </authorList>
    </citation>
    <scope>NUCLEOTIDE SEQUENCE [LARGE SCALE GENOMIC DNA]</scope>
    <source>
        <strain evidence="2 3">LMG 30640</strain>
    </source>
</reference>
<organism evidence="2 3">
    <name type="scientific">Acetobacter musti</name>
    <dbReference type="NCBI Taxonomy" id="864732"/>
    <lineage>
        <taxon>Bacteria</taxon>
        <taxon>Pseudomonadati</taxon>
        <taxon>Pseudomonadota</taxon>
        <taxon>Alphaproteobacteria</taxon>
        <taxon>Acetobacterales</taxon>
        <taxon>Acetobacteraceae</taxon>
        <taxon>Acetobacter</taxon>
    </lineage>
</organism>
<evidence type="ECO:0000313" key="3">
    <source>
        <dbReference type="Proteomes" id="UP000635278"/>
    </source>
</evidence>
<feature type="transmembrane region" description="Helical" evidence="1">
    <location>
        <begin position="38"/>
        <end position="58"/>
    </location>
</feature>
<feature type="transmembrane region" description="Helical" evidence="1">
    <location>
        <begin position="257"/>
        <end position="278"/>
    </location>
</feature>
<feature type="transmembrane region" description="Helical" evidence="1">
    <location>
        <begin position="12"/>
        <end position="32"/>
    </location>
</feature>
<gene>
    <name evidence="2" type="ORF">GOB93_13665</name>
</gene>
<sequence length="405" mass="44295">MRPAVKVRTFPTGTALTVLASIFNVILCLISTRGLLYTSSSVVAVAEMLILGAGFFVIRRTISRRIVIITGLSVAYMIGAKLINPALSLKIIHDFAIAYIFYQVGMISGLSQARSAVWITMTLTLAMGVFEMASPVVFGQFFNIWQYYTQKGALSATTINYSQTTFFASGDRVGVKRTFFSSLLGPHRVSSIFLEPVSMGNYATIIFAWCLATCRNRRGQRQILLFILSFVCIVLTDSRFGSACCIVMALFRLSPLRGSSLVAFLLPICVATLLTVTGSMHEIPGWAPSIMNDDFSGRLLFSGQLMDYWNLPEWFALAPSAVYTADTGYAYIFSNLGIPFALVYLALFAFSKSASRTAAIMKTNISVYFSASLCIGASIFSIKTAALLWLLYGATQSIGQSSRQT</sequence>
<feature type="transmembrane region" description="Helical" evidence="1">
    <location>
        <begin position="192"/>
        <end position="211"/>
    </location>
</feature>
<keyword evidence="3" id="KW-1185">Reference proteome</keyword>
<protein>
    <submittedName>
        <fullName evidence="2">Polysaccharide polymerase</fullName>
    </submittedName>
</protein>
<feature type="transmembrane region" description="Helical" evidence="1">
    <location>
        <begin position="371"/>
        <end position="392"/>
    </location>
</feature>
<keyword evidence="1" id="KW-1133">Transmembrane helix</keyword>
<name>A0ABX0JQE0_9PROT</name>
<comment type="caution">
    <text evidence="2">The sequence shown here is derived from an EMBL/GenBank/DDBJ whole genome shotgun (WGS) entry which is preliminary data.</text>
</comment>
<feature type="transmembrane region" description="Helical" evidence="1">
    <location>
        <begin position="89"/>
        <end position="110"/>
    </location>
</feature>
<proteinExistence type="predicted"/>